<evidence type="ECO:0000313" key="1">
    <source>
        <dbReference type="EMBL" id="KAI0059877.1"/>
    </source>
</evidence>
<evidence type="ECO:0000313" key="2">
    <source>
        <dbReference type="Proteomes" id="UP000814140"/>
    </source>
</evidence>
<reference evidence="1" key="1">
    <citation type="submission" date="2021-03" db="EMBL/GenBank/DDBJ databases">
        <authorList>
            <consortium name="DOE Joint Genome Institute"/>
            <person name="Ahrendt S."/>
            <person name="Looney B.P."/>
            <person name="Miyauchi S."/>
            <person name="Morin E."/>
            <person name="Drula E."/>
            <person name="Courty P.E."/>
            <person name="Chicoki N."/>
            <person name="Fauchery L."/>
            <person name="Kohler A."/>
            <person name="Kuo A."/>
            <person name="Labutti K."/>
            <person name="Pangilinan J."/>
            <person name="Lipzen A."/>
            <person name="Riley R."/>
            <person name="Andreopoulos W."/>
            <person name="He G."/>
            <person name="Johnson J."/>
            <person name="Barry K.W."/>
            <person name="Grigoriev I.V."/>
            <person name="Nagy L."/>
            <person name="Hibbett D."/>
            <person name="Henrissat B."/>
            <person name="Matheny P.B."/>
            <person name="Labbe J."/>
            <person name="Martin F."/>
        </authorList>
    </citation>
    <scope>NUCLEOTIDE SEQUENCE</scope>
    <source>
        <strain evidence="1">HHB10654</strain>
    </source>
</reference>
<dbReference type="Proteomes" id="UP000814140">
    <property type="component" value="Unassembled WGS sequence"/>
</dbReference>
<accession>A0ACB8SUL5</accession>
<sequence>MLILLLFACGFLVQVGGGSSIDSPTTSTPHNGTILEFAFTSTDTCTDIAICRTRYTIVWSSLLTIFACVWTAIHRNVPQPERADESQFWRSVGQAWEATKIVVVTVLVPEWVLAWAFRQQLNAWQVRKELEWARNRGRQEIPRWIDWKRRERLVEKRRRLAMTASDEGDGLQKEDVIVLPAATSSSGGESEGGQSAFDMVEVNKQTGRLDGEWKTRHGFAVVMGGFHYYKDGEPQHPLSRDDVVELVMSGDLVPPTNEEIRNWSQSDVLSKGLAITQTLWFVTQAIARHIEGLAISQLELVTLAYTTITVGMYLAWWHKPQNVGGPVRIAVRKLPEPASPVEEDAWYIRSFAVIAGWQDNLADLRKERRVPTFYGGGTNNVSNSIYSDALALFAAGTFGAIHCAAWHYTFPSHAEQFIWRASSFAITVLPDAMLFPIVLHKSNIVVAWGGVIPFIFALCAPIYIAARLLLLALSFTTLRSLPPEAYRAIEWTTQIPHAT</sequence>
<protein>
    <submittedName>
        <fullName evidence="1">Uncharacterized protein</fullName>
    </submittedName>
</protein>
<name>A0ACB8SUL5_9AGAM</name>
<dbReference type="EMBL" id="MU277223">
    <property type="protein sequence ID" value="KAI0059877.1"/>
    <property type="molecule type" value="Genomic_DNA"/>
</dbReference>
<organism evidence="1 2">
    <name type="scientific">Artomyces pyxidatus</name>
    <dbReference type="NCBI Taxonomy" id="48021"/>
    <lineage>
        <taxon>Eukaryota</taxon>
        <taxon>Fungi</taxon>
        <taxon>Dikarya</taxon>
        <taxon>Basidiomycota</taxon>
        <taxon>Agaricomycotina</taxon>
        <taxon>Agaricomycetes</taxon>
        <taxon>Russulales</taxon>
        <taxon>Auriscalpiaceae</taxon>
        <taxon>Artomyces</taxon>
    </lineage>
</organism>
<proteinExistence type="predicted"/>
<keyword evidence="2" id="KW-1185">Reference proteome</keyword>
<gene>
    <name evidence="1" type="ORF">BV25DRAFT_1918235</name>
</gene>
<reference evidence="1" key="2">
    <citation type="journal article" date="2022" name="New Phytol.">
        <title>Evolutionary transition to the ectomycorrhizal habit in the genomes of a hyperdiverse lineage of mushroom-forming fungi.</title>
        <authorList>
            <person name="Looney B."/>
            <person name="Miyauchi S."/>
            <person name="Morin E."/>
            <person name="Drula E."/>
            <person name="Courty P.E."/>
            <person name="Kohler A."/>
            <person name="Kuo A."/>
            <person name="LaButti K."/>
            <person name="Pangilinan J."/>
            <person name="Lipzen A."/>
            <person name="Riley R."/>
            <person name="Andreopoulos W."/>
            <person name="He G."/>
            <person name="Johnson J."/>
            <person name="Nolan M."/>
            <person name="Tritt A."/>
            <person name="Barry K.W."/>
            <person name="Grigoriev I.V."/>
            <person name="Nagy L.G."/>
            <person name="Hibbett D."/>
            <person name="Henrissat B."/>
            <person name="Matheny P.B."/>
            <person name="Labbe J."/>
            <person name="Martin F.M."/>
        </authorList>
    </citation>
    <scope>NUCLEOTIDE SEQUENCE</scope>
    <source>
        <strain evidence="1">HHB10654</strain>
    </source>
</reference>
<comment type="caution">
    <text evidence="1">The sequence shown here is derived from an EMBL/GenBank/DDBJ whole genome shotgun (WGS) entry which is preliminary data.</text>
</comment>